<dbReference type="RefSeq" id="XP_058348380.1">
    <property type="nucleotide sequence ID" value="XM_058480816.1"/>
</dbReference>
<keyword evidence="1" id="KW-0472">Membrane</keyword>
<evidence type="ECO:0000313" key="3">
    <source>
        <dbReference type="EMBL" id="KAJ8663468.1"/>
    </source>
</evidence>
<feature type="transmembrane region" description="Helical" evidence="1">
    <location>
        <begin position="87"/>
        <end position="107"/>
    </location>
</feature>
<proteinExistence type="predicted"/>
<sequence>MRAIVFLNIVRCTVFVVSALAFASHASQCILFNVYQNQTDIPDWFKGGHWQYLLWYIALGLSLTSSTAVCIHAGCCRRGQHVRGDRILSTINIIVLSSTILLITFLGGQEPWTNDLVTFSQPAKGFIPYCNLLDQERDALYPLLYHRCVLVNTTWICGSLNCVMWIFLLLSVWVARPAKRPSSIAQLPTEPKWGRYIPEPTIPRVSYPTTPQYPSVYSNATTATHLSEPIPPPIQTTNVDNNYHGNQQYYSSAHSDTSDGYYYNAYQHQPMTATTTSSNKYYYEDDGYRDASAVDSYCYYPHYR</sequence>
<feature type="transmembrane region" description="Helical" evidence="1">
    <location>
        <begin position="153"/>
        <end position="175"/>
    </location>
</feature>
<evidence type="ECO:0000256" key="2">
    <source>
        <dbReference type="SAM" id="SignalP"/>
    </source>
</evidence>
<dbReference type="Proteomes" id="UP001234581">
    <property type="component" value="Unassembled WGS sequence"/>
</dbReference>
<keyword evidence="4" id="KW-1185">Reference proteome</keyword>
<evidence type="ECO:0000313" key="4">
    <source>
        <dbReference type="Proteomes" id="UP001234581"/>
    </source>
</evidence>
<dbReference type="GeneID" id="83208130"/>
<dbReference type="AlphaFoldDB" id="A0AAD8DJ35"/>
<feature type="signal peptide" evidence="2">
    <location>
        <begin position="1"/>
        <end position="19"/>
    </location>
</feature>
<comment type="caution">
    <text evidence="3">The sequence shown here is derived from an EMBL/GenBank/DDBJ whole genome shotgun (WGS) entry which is preliminary data.</text>
</comment>
<gene>
    <name evidence="3" type="ORF">O0I10_000709</name>
</gene>
<reference evidence="3 4" key="1">
    <citation type="submission" date="2023-03" db="EMBL/GenBank/DDBJ databases">
        <title>Genome sequence of Lichtheimia ornata CBS 291.66.</title>
        <authorList>
            <person name="Mohabir J.T."/>
            <person name="Shea T.P."/>
            <person name="Kurbessoian T."/>
            <person name="Berby B."/>
            <person name="Fontaine J."/>
            <person name="Livny J."/>
            <person name="Gnirke A."/>
            <person name="Stajich J.E."/>
            <person name="Cuomo C.A."/>
        </authorList>
    </citation>
    <scope>NUCLEOTIDE SEQUENCE [LARGE SCALE GENOMIC DNA]</scope>
    <source>
        <strain evidence="3">CBS 291.66</strain>
    </source>
</reference>
<keyword evidence="1" id="KW-0812">Transmembrane</keyword>
<accession>A0AAD8DJ35</accession>
<organism evidence="3 4">
    <name type="scientific">Lichtheimia ornata</name>
    <dbReference type="NCBI Taxonomy" id="688661"/>
    <lineage>
        <taxon>Eukaryota</taxon>
        <taxon>Fungi</taxon>
        <taxon>Fungi incertae sedis</taxon>
        <taxon>Mucoromycota</taxon>
        <taxon>Mucoromycotina</taxon>
        <taxon>Mucoromycetes</taxon>
        <taxon>Mucorales</taxon>
        <taxon>Lichtheimiaceae</taxon>
        <taxon>Lichtheimia</taxon>
    </lineage>
</organism>
<feature type="chain" id="PRO_5042183025" evidence="2">
    <location>
        <begin position="20"/>
        <end position="304"/>
    </location>
</feature>
<name>A0AAD8DJ35_9FUNG</name>
<evidence type="ECO:0000256" key="1">
    <source>
        <dbReference type="SAM" id="Phobius"/>
    </source>
</evidence>
<dbReference type="EMBL" id="JARTCD010000002">
    <property type="protein sequence ID" value="KAJ8663468.1"/>
    <property type="molecule type" value="Genomic_DNA"/>
</dbReference>
<keyword evidence="2" id="KW-0732">Signal</keyword>
<feature type="transmembrane region" description="Helical" evidence="1">
    <location>
        <begin position="53"/>
        <end position="75"/>
    </location>
</feature>
<protein>
    <submittedName>
        <fullName evidence="3">Uncharacterized protein</fullName>
    </submittedName>
</protein>
<keyword evidence="1" id="KW-1133">Transmembrane helix</keyword>